<keyword evidence="2" id="KW-0560">Oxidoreductase</keyword>
<dbReference type="Pfam" id="PF22725">
    <property type="entry name" value="GFO_IDH_MocA_C3"/>
    <property type="match status" value="1"/>
</dbReference>
<gene>
    <name evidence="5" type="ORF">SELSPUOL_01968</name>
</gene>
<comment type="caution">
    <text evidence="5">The sequence shown here is derived from an EMBL/GenBank/DDBJ whole genome shotgun (WGS) entry which is preliminary data.</text>
</comment>
<evidence type="ECO:0000256" key="2">
    <source>
        <dbReference type="ARBA" id="ARBA00023002"/>
    </source>
</evidence>
<dbReference type="InterPro" id="IPR055170">
    <property type="entry name" value="GFO_IDH_MocA-like_dom"/>
</dbReference>
<protein>
    <submittedName>
        <fullName evidence="5">Oxidoreductase, NAD-binding domain protein</fullName>
    </submittedName>
</protein>
<dbReference type="SUPFAM" id="SSF55347">
    <property type="entry name" value="Glyceraldehyde-3-phosphate dehydrogenase-like, C-terminal domain"/>
    <property type="match status" value="1"/>
</dbReference>
<dbReference type="AlphaFoldDB" id="C9LWW3"/>
<name>C9LWW3_SELS3</name>
<dbReference type="Gene3D" id="3.40.50.720">
    <property type="entry name" value="NAD(P)-binding Rossmann-like Domain"/>
    <property type="match status" value="1"/>
</dbReference>
<proteinExistence type="inferred from homology"/>
<dbReference type="eggNOG" id="COG0673">
    <property type="taxonomic scope" value="Bacteria"/>
</dbReference>
<dbReference type="SUPFAM" id="SSF51735">
    <property type="entry name" value="NAD(P)-binding Rossmann-fold domains"/>
    <property type="match status" value="1"/>
</dbReference>
<dbReference type="InterPro" id="IPR050984">
    <property type="entry name" value="Gfo/Idh/MocA_domain"/>
</dbReference>
<feature type="domain" description="Gfo/Idh/MocA-like oxidoreductase N-terminal" evidence="3">
    <location>
        <begin position="14"/>
        <end position="128"/>
    </location>
</feature>
<dbReference type="PANTHER" id="PTHR22604:SF105">
    <property type="entry name" value="TRANS-1,2-DIHYDROBENZENE-1,2-DIOL DEHYDROGENASE"/>
    <property type="match status" value="1"/>
</dbReference>
<dbReference type="STRING" id="546271.Selsp_2158"/>
<sequence length="339" mass="37340">MKGLYVMEKKRTCRWATIGCGTIAHEMAQALQRLGRGFCAAAGRTPQKVRDFAAEFGIEKAYDTPAALLADPDIDIVYISTPHNTHAPYIMQALSAGKHVLAEKAITLNAHELATAASLAEEKGLVLAEAMTIYHMPLYRALASRIEAGEFGSLRLAQLSFGSYKPYDMENRFFNLRLAGGALLDIGVYALSCARFFLAENPEEIVSRARLAPSGVDEQAVIVLKNSAEEMAAITLSLHAKQPKRAVFSFDDAYIEICDYPRADRASIIWAADGSREDVAAGETEKALDYEVLAMERAVRGEGNEMRLDYTRGVMEVMTKLRTTWGVKYPEEEAAVERS</sequence>
<reference evidence="5 6" key="1">
    <citation type="submission" date="2009-09" db="EMBL/GenBank/DDBJ databases">
        <authorList>
            <person name="Weinstock G."/>
            <person name="Sodergren E."/>
            <person name="Clifton S."/>
            <person name="Fulton L."/>
            <person name="Fulton B."/>
            <person name="Courtney L."/>
            <person name="Fronick C."/>
            <person name="Harrison M."/>
            <person name="Strong C."/>
            <person name="Farmer C."/>
            <person name="Delahaunty K."/>
            <person name="Markovic C."/>
            <person name="Hall O."/>
            <person name="Minx P."/>
            <person name="Tomlinson C."/>
            <person name="Mitreva M."/>
            <person name="Nelson J."/>
            <person name="Hou S."/>
            <person name="Wollam A."/>
            <person name="Pepin K.H."/>
            <person name="Johnson M."/>
            <person name="Bhonagiri V."/>
            <person name="Nash W.E."/>
            <person name="Warren W."/>
            <person name="Chinwalla A."/>
            <person name="Mardis E.R."/>
            <person name="Wilson R.K."/>
        </authorList>
    </citation>
    <scope>NUCLEOTIDE SEQUENCE [LARGE SCALE GENOMIC DNA]</scope>
    <source>
        <strain evidence="6">ATCC 35185 / DSM 20758 / VPI D19B-28</strain>
    </source>
</reference>
<comment type="similarity">
    <text evidence="1">Belongs to the Gfo/Idh/MocA family.</text>
</comment>
<evidence type="ECO:0000256" key="1">
    <source>
        <dbReference type="ARBA" id="ARBA00010928"/>
    </source>
</evidence>
<dbReference type="PANTHER" id="PTHR22604">
    <property type="entry name" value="OXIDOREDUCTASES"/>
    <property type="match status" value="1"/>
</dbReference>
<dbReference type="EMBL" id="ACKP02000046">
    <property type="protein sequence ID" value="EEX76639.1"/>
    <property type="molecule type" value="Genomic_DNA"/>
</dbReference>
<evidence type="ECO:0000259" key="4">
    <source>
        <dbReference type="Pfam" id="PF22725"/>
    </source>
</evidence>
<dbReference type="Pfam" id="PF01408">
    <property type="entry name" value="GFO_IDH_MocA"/>
    <property type="match status" value="1"/>
</dbReference>
<evidence type="ECO:0000259" key="3">
    <source>
        <dbReference type="Pfam" id="PF01408"/>
    </source>
</evidence>
<accession>C9LWW3</accession>
<dbReference type="InterPro" id="IPR036291">
    <property type="entry name" value="NAD(P)-bd_dom_sf"/>
</dbReference>
<evidence type="ECO:0000313" key="6">
    <source>
        <dbReference type="Proteomes" id="UP000003505"/>
    </source>
</evidence>
<dbReference type="GO" id="GO:0000166">
    <property type="term" value="F:nucleotide binding"/>
    <property type="evidence" value="ECO:0007669"/>
    <property type="project" value="InterPro"/>
</dbReference>
<evidence type="ECO:0000313" key="5">
    <source>
        <dbReference type="EMBL" id="EEX76639.1"/>
    </source>
</evidence>
<organism evidence="5 6">
    <name type="scientific">Selenomonas sputigena (strain ATCC 35185 / DSM 20758 / CCUG 44933 / VPI D19B-28)</name>
    <dbReference type="NCBI Taxonomy" id="546271"/>
    <lineage>
        <taxon>Bacteria</taxon>
        <taxon>Bacillati</taxon>
        <taxon>Bacillota</taxon>
        <taxon>Negativicutes</taxon>
        <taxon>Selenomonadales</taxon>
        <taxon>Selenomonadaceae</taxon>
        <taxon>Selenomonas</taxon>
    </lineage>
</organism>
<dbReference type="Gene3D" id="3.30.360.10">
    <property type="entry name" value="Dihydrodipicolinate Reductase, domain 2"/>
    <property type="match status" value="1"/>
</dbReference>
<dbReference type="Proteomes" id="UP000003505">
    <property type="component" value="Unassembled WGS sequence"/>
</dbReference>
<feature type="domain" description="GFO/IDH/MocA-like oxidoreductase" evidence="4">
    <location>
        <begin position="139"/>
        <end position="245"/>
    </location>
</feature>
<dbReference type="InterPro" id="IPR000683">
    <property type="entry name" value="Gfo/Idh/MocA-like_OxRdtase_N"/>
</dbReference>
<dbReference type="GO" id="GO:0016491">
    <property type="term" value="F:oxidoreductase activity"/>
    <property type="evidence" value="ECO:0007669"/>
    <property type="project" value="UniProtKB-KW"/>
</dbReference>